<feature type="region of interest" description="Disordered" evidence="1">
    <location>
        <begin position="20"/>
        <end position="52"/>
    </location>
</feature>
<accession>A0ABY9YS76</accession>
<sequence length="173" mass="18176">MTLVALSLSLLLAGCKPNAAEPAAPAHPSPTAVAPAATTGTAPADAAPAEPVAADAQASCPYPDFDTFLPHFGAEIALQEKATADPLISEYVDVTADPEPAQVVQQIPLAEVTWPVMPNPASAGSKAREITHTTQPDGSIKVQFRTPNTSDQQSYYFAQKPCWQLVRKVDESI</sequence>
<protein>
    <recommendedName>
        <fullName evidence="5">Lipoprotein</fullName>
    </recommendedName>
</protein>
<dbReference type="EMBL" id="CP115541">
    <property type="protein sequence ID" value="WNH53794.1"/>
    <property type="molecule type" value="Genomic_DNA"/>
</dbReference>
<evidence type="ECO:0000256" key="2">
    <source>
        <dbReference type="SAM" id="SignalP"/>
    </source>
</evidence>
<gene>
    <name evidence="3" type="ORF">PDM29_05805</name>
</gene>
<feature type="signal peptide" evidence="2">
    <location>
        <begin position="1"/>
        <end position="19"/>
    </location>
</feature>
<proteinExistence type="predicted"/>
<feature type="chain" id="PRO_5046920563" description="Lipoprotein" evidence="2">
    <location>
        <begin position="20"/>
        <end position="173"/>
    </location>
</feature>
<dbReference type="RefSeq" id="WP_311192924.1">
    <property type="nucleotide sequence ID" value="NZ_CP115541.1"/>
</dbReference>
<name>A0ABY9YS76_9GAMM</name>
<reference evidence="3 4" key="1">
    <citation type="submission" date="2022-12" db="EMBL/GenBank/DDBJ databases">
        <title>Two new species, Stenotrophomonas aracearum and Stenotrophomonas oahuensis, isolated from Anthurium (Araceae family) in Hawaii.</title>
        <authorList>
            <person name="Chunag S.C."/>
            <person name="Dobhal S."/>
            <person name="Alvarez A."/>
            <person name="Arif M."/>
        </authorList>
    </citation>
    <scope>NUCLEOTIDE SEQUENCE [LARGE SCALE GENOMIC DNA]</scope>
    <source>
        <strain evidence="3 4">A5586</strain>
    </source>
</reference>
<evidence type="ECO:0008006" key="5">
    <source>
        <dbReference type="Google" id="ProtNLM"/>
    </source>
</evidence>
<evidence type="ECO:0000313" key="4">
    <source>
        <dbReference type="Proteomes" id="UP001302072"/>
    </source>
</evidence>
<keyword evidence="2" id="KW-0732">Signal</keyword>
<keyword evidence="4" id="KW-1185">Reference proteome</keyword>
<dbReference type="Proteomes" id="UP001302072">
    <property type="component" value="Chromosome"/>
</dbReference>
<evidence type="ECO:0000313" key="3">
    <source>
        <dbReference type="EMBL" id="WNH53794.1"/>
    </source>
</evidence>
<organism evidence="3 4">
    <name type="scientific">Stenotrophomonas oahuensis</name>
    <dbReference type="NCBI Taxonomy" id="3003271"/>
    <lineage>
        <taxon>Bacteria</taxon>
        <taxon>Pseudomonadati</taxon>
        <taxon>Pseudomonadota</taxon>
        <taxon>Gammaproteobacteria</taxon>
        <taxon>Lysobacterales</taxon>
        <taxon>Lysobacteraceae</taxon>
        <taxon>Stenotrophomonas</taxon>
    </lineage>
</organism>
<evidence type="ECO:0000256" key="1">
    <source>
        <dbReference type="SAM" id="MobiDB-lite"/>
    </source>
</evidence>